<sequence length="562" mass="63669">MIEKRKKLGNMLVEAGKISKTQLENALSKQRERGKRLGEILIDENMITENEIIEVLEKQLQIKRVKIDMINIDRKAVMSIPESLAWKNVLLPIGFKDNEILVAMWDPLNIFAIDDVKIATGLDVKIFISTREEIKRGIEKYYSDQRVQKAAEELSNEKKQDELLNKGKEIDFDDIKNAPAVKMLDYLIKSAVEYRASYIHIEPFEDYIRIRYRIDGELQEISRFSKETLAALVTRIKILSNLNIAERRLPQDGRILTKVGEKEVDLRISILPTVFGEKIVIRVLNRDNYALTKEELGMTKDELFQLNKIIKSPHGIILVTGPTGSGKSTTLYSILNDLNTSNLNIVTVEDPVEYMLDGITQVNVNIKAGLNFASGLRAILRQDPDIIMIGEIRDSETAQIAIRAAITGHLVLSTIHTNDAPSSIVRLIDMGIEPYLVATSITGVMAQRLVRKICPYCKTEYEANSYEKRIMGLEDLDKLSLYRGQGCGYCKNTGYAGRTGVYEIMEIGREHRELIMENANSDVIRDLSIKSGMRTINMACKDLVIKGITTIEELVKIAYLQE</sequence>
<evidence type="ECO:0000256" key="2">
    <source>
        <dbReference type="ARBA" id="ARBA00022741"/>
    </source>
</evidence>
<comment type="similarity">
    <text evidence="1">Belongs to the GSP E family.</text>
</comment>
<reference evidence="5 6" key="1">
    <citation type="submission" date="2016-10" db="EMBL/GenBank/DDBJ databases">
        <authorList>
            <person name="Varghese N."/>
            <person name="Submissions S."/>
        </authorList>
    </citation>
    <scope>NUCLEOTIDE SEQUENCE [LARGE SCALE GENOMIC DNA]</scope>
    <source>
        <strain evidence="5 6">NLAE-zl-C224</strain>
    </source>
</reference>
<evidence type="ECO:0000259" key="4">
    <source>
        <dbReference type="PROSITE" id="PS00662"/>
    </source>
</evidence>
<proteinExistence type="inferred from homology"/>
<dbReference type="InterPro" id="IPR007831">
    <property type="entry name" value="T2SS_GspE_N"/>
</dbReference>
<name>A0ABY0QIS4_CLOCO</name>
<comment type="caution">
    <text evidence="5">The sequence shown here is derived from an EMBL/GenBank/DDBJ whole genome shotgun (WGS) entry which is preliminary data.</text>
</comment>
<dbReference type="PANTHER" id="PTHR30258">
    <property type="entry name" value="TYPE II SECRETION SYSTEM PROTEIN GSPE-RELATED"/>
    <property type="match status" value="1"/>
</dbReference>
<gene>
    <name evidence="5" type="ORF">SAMN05216497_10294</name>
</gene>
<dbReference type="SMART" id="SM00382">
    <property type="entry name" value="AAA"/>
    <property type="match status" value="1"/>
</dbReference>
<dbReference type="Gene3D" id="3.30.300.160">
    <property type="entry name" value="Type II secretion system, protein E, N-terminal domain"/>
    <property type="match status" value="1"/>
</dbReference>
<evidence type="ECO:0000313" key="5">
    <source>
        <dbReference type="EMBL" id="SDK90255.1"/>
    </source>
</evidence>
<protein>
    <submittedName>
        <fullName evidence="5">Type IV pilus assembly protein PilB</fullName>
    </submittedName>
</protein>
<dbReference type="Pfam" id="PF05157">
    <property type="entry name" value="MshEN"/>
    <property type="match status" value="1"/>
</dbReference>
<dbReference type="InterPro" id="IPR001482">
    <property type="entry name" value="T2SS/T4SS_dom"/>
</dbReference>
<organism evidence="5 6">
    <name type="scientific">Clostridium cochlearium</name>
    <dbReference type="NCBI Taxonomy" id="1494"/>
    <lineage>
        <taxon>Bacteria</taxon>
        <taxon>Bacillati</taxon>
        <taxon>Bacillota</taxon>
        <taxon>Clostridia</taxon>
        <taxon>Eubacteriales</taxon>
        <taxon>Clostridiaceae</taxon>
        <taxon>Clostridium</taxon>
    </lineage>
</organism>
<accession>A0ABY0QIS4</accession>
<dbReference type="Pfam" id="PF00437">
    <property type="entry name" value="T2SSE"/>
    <property type="match status" value="1"/>
</dbReference>
<dbReference type="EMBL" id="FNGL01000002">
    <property type="protein sequence ID" value="SDK90255.1"/>
    <property type="molecule type" value="Genomic_DNA"/>
</dbReference>
<dbReference type="CDD" id="cd01129">
    <property type="entry name" value="PulE-GspE-like"/>
    <property type="match status" value="1"/>
</dbReference>
<dbReference type="Gene3D" id="3.40.50.300">
    <property type="entry name" value="P-loop containing nucleotide triphosphate hydrolases"/>
    <property type="match status" value="1"/>
</dbReference>
<dbReference type="Proteomes" id="UP000198811">
    <property type="component" value="Unassembled WGS sequence"/>
</dbReference>
<dbReference type="InterPro" id="IPR037257">
    <property type="entry name" value="T2SS_E_N_sf"/>
</dbReference>
<keyword evidence="2" id="KW-0547">Nucleotide-binding</keyword>
<evidence type="ECO:0000256" key="1">
    <source>
        <dbReference type="ARBA" id="ARBA00006611"/>
    </source>
</evidence>
<dbReference type="PROSITE" id="PS00662">
    <property type="entry name" value="T2SP_E"/>
    <property type="match status" value="1"/>
</dbReference>
<dbReference type="SUPFAM" id="SSF52540">
    <property type="entry name" value="P-loop containing nucleoside triphosphate hydrolases"/>
    <property type="match status" value="1"/>
</dbReference>
<dbReference type="InterPro" id="IPR027417">
    <property type="entry name" value="P-loop_NTPase"/>
</dbReference>
<keyword evidence="3" id="KW-0067">ATP-binding</keyword>
<dbReference type="InterPro" id="IPR003593">
    <property type="entry name" value="AAA+_ATPase"/>
</dbReference>
<evidence type="ECO:0000313" key="6">
    <source>
        <dbReference type="Proteomes" id="UP000198811"/>
    </source>
</evidence>
<keyword evidence="6" id="KW-1185">Reference proteome</keyword>
<dbReference type="PANTHER" id="PTHR30258:SF1">
    <property type="entry name" value="PROTEIN TRANSPORT PROTEIN HOFB HOMOLOG"/>
    <property type="match status" value="1"/>
</dbReference>
<feature type="domain" description="Bacterial type II secretion system protein E" evidence="4">
    <location>
        <begin position="380"/>
        <end position="394"/>
    </location>
</feature>
<dbReference type="Gene3D" id="3.30.450.90">
    <property type="match status" value="1"/>
</dbReference>
<evidence type="ECO:0000256" key="3">
    <source>
        <dbReference type="ARBA" id="ARBA00022840"/>
    </source>
</evidence>
<dbReference type="SUPFAM" id="SSF160246">
    <property type="entry name" value="EspE N-terminal domain-like"/>
    <property type="match status" value="1"/>
</dbReference>
<dbReference type="RefSeq" id="WP_089863464.1">
    <property type="nucleotide sequence ID" value="NZ_FNGL01000002.1"/>
</dbReference>